<dbReference type="Proteomes" id="UP000824116">
    <property type="component" value="Unassembled WGS sequence"/>
</dbReference>
<dbReference type="GO" id="GO:0042956">
    <property type="term" value="P:maltodextrin transmembrane transport"/>
    <property type="evidence" value="ECO:0007669"/>
    <property type="project" value="TreeGrafter"/>
</dbReference>
<evidence type="ECO:0000256" key="1">
    <source>
        <dbReference type="ARBA" id="ARBA00008520"/>
    </source>
</evidence>
<dbReference type="PANTHER" id="PTHR30061">
    <property type="entry name" value="MALTOSE-BINDING PERIPLASMIC PROTEIN"/>
    <property type="match status" value="1"/>
</dbReference>
<dbReference type="PROSITE" id="PS51257">
    <property type="entry name" value="PROKAR_LIPOPROTEIN"/>
    <property type="match status" value="1"/>
</dbReference>
<gene>
    <name evidence="5" type="ORF">H9723_11510</name>
</gene>
<keyword evidence="3 4" id="KW-0732">Signal</keyword>
<dbReference type="Gene3D" id="3.40.190.10">
    <property type="entry name" value="Periplasmic binding protein-like II"/>
    <property type="match status" value="1"/>
</dbReference>
<dbReference type="GO" id="GO:0015768">
    <property type="term" value="P:maltose transport"/>
    <property type="evidence" value="ECO:0007669"/>
    <property type="project" value="TreeGrafter"/>
</dbReference>
<feature type="signal peptide" evidence="4">
    <location>
        <begin position="1"/>
        <end position="21"/>
    </location>
</feature>
<evidence type="ECO:0000256" key="3">
    <source>
        <dbReference type="ARBA" id="ARBA00022729"/>
    </source>
</evidence>
<organism evidence="5 6">
    <name type="scientific">Candidatus Mediterraneibacter stercoravium</name>
    <dbReference type="NCBI Taxonomy" id="2838685"/>
    <lineage>
        <taxon>Bacteria</taxon>
        <taxon>Bacillati</taxon>
        <taxon>Bacillota</taxon>
        <taxon>Clostridia</taxon>
        <taxon>Lachnospirales</taxon>
        <taxon>Lachnospiraceae</taxon>
        <taxon>Mediterraneibacter</taxon>
    </lineage>
</organism>
<reference evidence="5" key="1">
    <citation type="journal article" date="2021" name="PeerJ">
        <title>Extensive microbial diversity within the chicken gut microbiome revealed by metagenomics and culture.</title>
        <authorList>
            <person name="Gilroy R."/>
            <person name="Ravi A."/>
            <person name="Getino M."/>
            <person name="Pursley I."/>
            <person name="Horton D.L."/>
            <person name="Alikhan N.F."/>
            <person name="Baker D."/>
            <person name="Gharbi K."/>
            <person name="Hall N."/>
            <person name="Watson M."/>
            <person name="Adriaenssens E.M."/>
            <person name="Foster-Nyarko E."/>
            <person name="Jarju S."/>
            <person name="Secka A."/>
            <person name="Antonio M."/>
            <person name="Oren A."/>
            <person name="Chaudhuri R.R."/>
            <person name="La Ragione R."/>
            <person name="Hildebrand F."/>
            <person name="Pallen M.J."/>
        </authorList>
    </citation>
    <scope>NUCLEOTIDE SEQUENCE</scope>
    <source>
        <strain evidence="5">CHK196-3914</strain>
    </source>
</reference>
<dbReference type="PANTHER" id="PTHR30061:SF50">
    <property type="entry name" value="MALTOSE_MALTODEXTRIN-BINDING PERIPLASMIC PROTEIN"/>
    <property type="match status" value="1"/>
</dbReference>
<keyword evidence="2" id="KW-0813">Transport</keyword>
<dbReference type="SUPFAM" id="SSF53850">
    <property type="entry name" value="Periplasmic binding protein-like II"/>
    <property type="match status" value="1"/>
</dbReference>
<dbReference type="EMBL" id="DXAY01000266">
    <property type="protein sequence ID" value="HIZ75847.1"/>
    <property type="molecule type" value="Genomic_DNA"/>
</dbReference>
<evidence type="ECO:0000313" key="6">
    <source>
        <dbReference type="Proteomes" id="UP000824116"/>
    </source>
</evidence>
<accession>A0A9D2K2R8</accession>
<proteinExistence type="inferred from homology"/>
<comment type="caution">
    <text evidence="5">The sequence shown here is derived from an EMBL/GenBank/DDBJ whole genome shotgun (WGS) entry which is preliminary data.</text>
</comment>
<evidence type="ECO:0000313" key="5">
    <source>
        <dbReference type="EMBL" id="HIZ75847.1"/>
    </source>
</evidence>
<protein>
    <submittedName>
        <fullName evidence="5">Extracellular solute-binding protein</fullName>
    </submittedName>
</protein>
<dbReference type="GO" id="GO:1901982">
    <property type="term" value="F:maltose binding"/>
    <property type="evidence" value="ECO:0007669"/>
    <property type="project" value="TreeGrafter"/>
</dbReference>
<evidence type="ECO:0000256" key="4">
    <source>
        <dbReference type="SAM" id="SignalP"/>
    </source>
</evidence>
<name>A0A9D2K2R8_9FIRM</name>
<comment type="similarity">
    <text evidence="1">Belongs to the bacterial solute-binding protein 1 family.</text>
</comment>
<reference evidence="5" key="2">
    <citation type="submission" date="2021-04" db="EMBL/GenBank/DDBJ databases">
        <authorList>
            <person name="Gilroy R."/>
        </authorList>
    </citation>
    <scope>NUCLEOTIDE SEQUENCE</scope>
    <source>
        <strain evidence="5">CHK196-3914</strain>
    </source>
</reference>
<dbReference type="AlphaFoldDB" id="A0A9D2K2R8"/>
<dbReference type="Pfam" id="PF13416">
    <property type="entry name" value="SBP_bac_8"/>
    <property type="match status" value="1"/>
</dbReference>
<dbReference type="InterPro" id="IPR006059">
    <property type="entry name" value="SBP"/>
</dbReference>
<evidence type="ECO:0000256" key="2">
    <source>
        <dbReference type="ARBA" id="ARBA00022448"/>
    </source>
</evidence>
<sequence>MKRLLAICLSFILLLSLAGCAGRDSEADTAAGGVQDTQADKGLDVMGENVTYDPNHLVNNGDPISIDWWVWASEDMFRSIAEAYEEIHPNVTINVINNPWDGFFTKLPLALQREEEGPTLFNVHNSYENLLLNYMEPYDIDTEELTADYPSASTHLMDGKIYYMDYGLSTGMYYYNKDLWEEAGLTDDDIPKTWDEFIEVAQKLTKFDENGNMIQAGYNYNNYFNSTVIGLNYQFGDNLFSADGKTSLVDSDGMKEAVSFLIDLYEKYQVGDKDFGTNYDQSFYQGQSAIVFAWGFFVGNLAANAPDINYGTFEIPTSDGGTPYAYYRYNGESTPGINKNATDAQKEVAQDFIRFFLASDEVQIRLSAEGGLIPAKTALMEAPELKDTPIVRTVGPHIDRYIWPGAMPSTVENNMKIAGEDILYNGKDAADALKTAADTIDIDLANADFTSSESLYAYYEE</sequence>
<dbReference type="GO" id="GO:0055052">
    <property type="term" value="C:ATP-binding cassette (ABC) transporter complex, substrate-binding subunit-containing"/>
    <property type="evidence" value="ECO:0007669"/>
    <property type="project" value="TreeGrafter"/>
</dbReference>
<feature type="chain" id="PRO_5038339630" evidence="4">
    <location>
        <begin position="22"/>
        <end position="461"/>
    </location>
</feature>